<sequence>MKNYNVYLYHDNEPITQVTARNTLDAYMKAYQKVPDEEENALTVREAWSEIQNEYLDENGQPRVAEIRASAYTGENHEHNTVYGVKIVLPDNANLDIRADYDKNGFFNVYLNGKKIY</sequence>
<proteinExistence type="predicted"/>
<gene>
    <name evidence="1" type="ORF">SAMN04487834_10953</name>
</gene>
<dbReference type="RefSeq" id="WP_074732842.1">
    <property type="nucleotide sequence ID" value="NZ_CACVPP010000039.1"/>
</dbReference>
<dbReference type="Proteomes" id="UP000183028">
    <property type="component" value="Unassembled WGS sequence"/>
</dbReference>
<reference evidence="2" key="1">
    <citation type="submission" date="2016-10" db="EMBL/GenBank/DDBJ databases">
        <authorList>
            <person name="Varghese N."/>
        </authorList>
    </citation>
    <scope>NUCLEOTIDE SEQUENCE [LARGE SCALE GENOMIC DNA]</scope>
    <source>
        <strain evidence="2">DSM 20406</strain>
    </source>
</reference>
<dbReference type="AlphaFoldDB" id="A0A1H6XIV6"/>
<dbReference type="OrthoDB" id="9861300at2"/>
<protein>
    <submittedName>
        <fullName evidence="1">Uncharacterized protein</fullName>
    </submittedName>
</protein>
<accession>A0A1H6XIV6</accession>
<keyword evidence="2" id="KW-1185">Reference proteome</keyword>
<evidence type="ECO:0000313" key="1">
    <source>
        <dbReference type="EMBL" id="SEJ29041.1"/>
    </source>
</evidence>
<dbReference type="EMBL" id="FNYK01000095">
    <property type="protein sequence ID" value="SEJ29041.1"/>
    <property type="molecule type" value="Genomic_DNA"/>
</dbReference>
<dbReference type="STRING" id="322505.SAMN04487836_1183"/>
<evidence type="ECO:0000313" key="2">
    <source>
        <dbReference type="Proteomes" id="UP000183028"/>
    </source>
</evidence>
<name>A0A1H6XIV6_9FIRM</name>
<organism evidence="1 2">
    <name type="scientific">Sharpea azabuensis</name>
    <dbReference type="NCBI Taxonomy" id="322505"/>
    <lineage>
        <taxon>Bacteria</taxon>
        <taxon>Bacillati</taxon>
        <taxon>Bacillota</taxon>
        <taxon>Erysipelotrichia</taxon>
        <taxon>Erysipelotrichales</taxon>
        <taxon>Coprobacillaceae</taxon>
        <taxon>Sharpea</taxon>
    </lineage>
</organism>
<dbReference type="GeneID" id="54119500"/>